<evidence type="ECO:0000256" key="1">
    <source>
        <dbReference type="SAM" id="MobiDB-lite"/>
    </source>
</evidence>
<feature type="region of interest" description="Disordered" evidence="1">
    <location>
        <begin position="62"/>
        <end position="87"/>
    </location>
</feature>
<organism evidence="2 3">
    <name type="scientific">Ectopseudomonas oleovorans</name>
    <name type="common">Pseudomonas oleovorans</name>
    <dbReference type="NCBI Taxonomy" id="301"/>
    <lineage>
        <taxon>Bacteria</taxon>
        <taxon>Pseudomonadati</taxon>
        <taxon>Pseudomonadota</taxon>
        <taxon>Gammaproteobacteria</taxon>
        <taxon>Pseudomonadales</taxon>
        <taxon>Pseudomonadaceae</taxon>
        <taxon>Ectopseudomonas</taxon>
    </lineage>
</organism>
<sequence>MNTQPAIQPKPSQQRFWVQDKTRLCRITMCAEYADEAVRDGFREVTLDEQEAFREATHAAMENGWKPGSRKPFESFLPANLEQPQAG</sequence>
<dbReference type="EMBL" id="UGUV01000003">
    <property type="protein sequence ID" value="SUE72761.1"/>
    <property type="molecule type" value="Genomic_DNA"/>
</dbReference>
<protein>
    <submittedName>
        <fullName evidence="2">Uncharacterized protein</fullName>
    </submittedName>
</protein>
<dbReference type="Proteomes" id="UP000255303">
    <property type="component" value="Unassembled WGS sequence"/>
</dbReference>
<evidence type="ECO:0000313" key="3">
    <source>
        <dbReference type="Proteomes" id="UP000255303"/>
    </source>
</evidence>
<proteinExistence type="predicted"/>
<reference evidence="2 3" key="1">
    <citation type="submission" date="2018-06" db="EMBL/GenBank/DDBJ databases">
        <authorList>
            <consortium name="Pathogen Informatics"/>
            <person name="Doyle S."/>
        </authorList>
    </citation>
    <scope>NUCLEOTIDE SEQUENCE [LARGE SCALE GENOMIC DNA]</scope>
    <source>
        <strain evidence="2 3">NCTC10692</strain>
    </source>
</reference>
<accession>A0A379PIY4</accession>
<name>A0A379PIY4_ECTOL</name>
<dbReference type="RefSeq" id="WP_074857331.1">
    <property type="nucleotide sequence ID" value="NZ_FNZC01000019.1"/>
</dbReference>
<gene>
    <name evidence="2" type="ORF">NCTC10692_04917</name>
</gene>
<dbReference type="AlphaFoldDB" id="A0A379PIY4"/>
<evidence type="ECO:0000313" key="2">
    <source>
        <dbReference type="EMBL" id="SUE72761.1"/>
    </source>
</evidence>